<keyword evidence="3" id="KW-1185">Reference proteome</keyword>
<proteinExistence type="predicted"/>
<dbReference type="EMBL" id="JAHQCS010000121">
    <property type="protein sequence ID" value="MBU9713090.1"/>
    <property type="molecule type" value="Genomic_DNA"/>
</dbReference>
<reference evidence="2 3" key="1">
    <citation type="submission" date="2021-06" db="EMBL/GenBank/DDBJ databases">
        <title>Bacillus sp. RD4P76, an endophyte from a halophyte.</title>
        <authorList>
            <person name="Sun J.-Q."/>
        </authorList>
    </citation>
    <scope>NUCLEOTIDE SEQUENCE [LARGE SCALE GENOMIC DNA]</scope>
    <source>
        <strain evidence="2 3">CGMCC 1.15917</strain>
    </source>
</reference>
<dbReference type="Pfam" id="PF08240">
    <property type="entry name" value="ADH_N"/>
    <property type="match status" value="1"/>
</dbReference>
<dbReference type="InterPro" id="IPR020843">
    <property type="entry name" value="ER"/>
</dbReference>
<accession>A0ABS6JKZ8</accession>
<sequence length="337" mass="36273">MKAIVIKETGGLETLEYKDVPQPAASFGEVVIRLDFAGMNRRDIFVRKGQYPGVKFPAIPGSDGAGEIVEIGEGVEGLKVGEEVVINPALNWGDNPKFPAKEFTILGNPVDGTHAQYIKVLAENVFPKPAYLSSKEAAAIPLGGLTAYRALFTRGKLQSGETVLIPGIGGGVATFLLQMAVAVGARVFVTSGDDKKITKAMELGAEGGVNYRTSENWGKELKEMINGGVDLSVDTIGGDTFNQLISLAKPGSRIVTFGATTGLVPNVLMPIVFLKQLDILGTTMGTPREFNEMLDFYEKYEIHPVIDHVFPLSQISEAHEYMEAGNQFGKLVLEIPK</sequence>
<dbReference type="SMART" id="SM00829">
    <property type="entry name" value="PKS_ER"/>
    <property type="match status" value="1"/>
</dbReference>
<name>A0ABS6JKZ8_9BACI</name>
<dbReference type="InterPro" id="IPR013154">
    <property type="entry name" value="ADH-like_N"/>
</dbReference>
<feature type="domain" description="Enoyl reductase (ER)" evidence="1">
    <location>
        <begin position="10"/>
        <end position="333"/>
    </location>
</feature>
<evidence type="ECO:0000313" key="3">
    <source>
        <dbReference type="Proteomes" id="UP000784880"/>
    </source>
</evidence>
<dbReference type="RefSeq" id="WP_217067262.1">
    <property type="nucleotide sequence ID" value="NZ_JAHQCS010000121.1"/>
</dbReference>
<dbReference type="Proteomes" id="UP000784880">
    <property type="component" value="Unassembled WGS sequence"/>
</dbReference>
<evidence type="ECO:0000259" key="1">
    <source>
        <dbReference type="SMART" id="SM00829"/>
    </source>
</evidence>
<organism evidence="2 3">
    <name type="scientific">Evansella tamaricis</name>
    <dbReference type="NCBI Taxonomy" id="2069301"/>
    <lineage>
        <taxon>Bacteria</taxon>
        <taxon>Bacillati</taxon>
        <taxon>Bacillota</taxon>
        <taxon>Bacilli</taxon>
        <taxon>Bacillales</taxon>
        <taxon>Bacillaceae</taxon>
        <taxon>Evansella</taxon>
    </lineage>
</organism>
<dbReference type="PANTHER" id="PTHR45033">
    <property type="match status" value="1"/>
</dbReference>
<dbReference type="InterPro" id="IPR013149">
    <property type="entry name" value="ADH-like_C"/>
</dbReference>
<protein>
    <submittedName>
        <fullName evidence="2">Zinc-binding dehydrogenase</fullName>
    </submittedName>
</protein>
<dbReference type="InterPro" id="IPR052711">
    <property type="entry name" value="Zinc_ADH-like"/>
</dbReference>
<dbReference type="Pfam" id="PF00107">
    <property type="entry name" value="ADH_zinc_N"/>
    <property type="match status" value="1"/>
</dbReference>
<evidence type="ECO:0000313" key="2">
    <source>
        <dbReference type="EMBL" id="MBU9713090.1"/>
    </source>
</evidence>
<comment type="caution">
    <text evidence="2">The sequence shown here is derived from an EMBL/GenBank/DDBJ whole genome shotgun (WGS) entry which is preliminary data.</text>
</comment>
<gene>
    <name evidence="2" type="ORF">KS419_15265</name>
</gene>
<dbReference type="PANTHER" id="PTHR45033:SF3">
    <property type="entry name" value="DEHYDROGENASE, PUTATIVE (AFU_ORTHOLOGUE AFUA_2G13270)-RELATED"/>
    <property type="match status" value="1"/>
</dbReference>